<evidence type="ECO:0000256" key="1">
    <source>
        <dbReference type="ARBA" id="ARBA00008005"/>
    </source>
</evidence>
<accession>A0A0E3FU10</accession>
<comment type="similarity">
    <text evidence="1">Belongs to the myoviridae tail sheath protein family.</text>
</comment>
<dbReference type="InterPro" id="IPR052042">
    <property type="entry name" value="Tail_sheath_structural"/>
</dbReference>
<feature type="domain" description="Tail sheath protein C-terminal" evidence="9">
    <location>
        <begin position="690"/>
        <end position="790"/>
    </location>
</feature>
<dbReference type="EMBL" id="KJ019078">
    <property type="protein sequence ID" value="AIX25957.1"/>
    <property type="molecule type" value="Genomic_DNA"/>
</dbReference>
<dbReference type="Proteomes" id="UP000185351">
    <property type="component" value="Segment"/>
</dbReference>
<reference evidence="13 14" key="1">
    <citation type="submission" date="2013-12" db="EMBL/GenBank/DDBJ databases">
        <title>Ecological redundancy of diverse viral populations within a natural community.</title>
        <authorList>
            <person name="Gregory A.C."/>
            <person name="LaButti K."/>
            <person name="Copeland A."/>
            <person name="Woyke T."/>
            <person name="Sullivan M.B."/>
        </authorList>
    </citation>
    <scope>NUCLEOTIDE SEQUENCE [LARGE SCALE GENOMIC DNA]</scope>
    <source>
        <strain evidence="10">Syn7803US114</strain>
        <strain evidence="11">Syn7803US59</strain>
        <strain evidence="12">Syn7803US64</strain>
    </source>
</reference>
<keyword evidence="6" id="KW-1171">Viral genome ejection through host cell envelope</keyword>
<dbReference type="GO" id="GO:0098027">
    <property type="term" value="C:virus tail, sheath"/>
    <property type="evidence" value="ECO:0007669"/>
    <property type="project" value="UniProtKB-KW"/>
</dbReference>
<evidence type="ECO:0000256" key="6">
    <source>
        <dbReference type="ARBA" id="ARBA00023009"/>
    </source>
</evidence>
<dbReference type="EMBL" id="KJ019112">
    <property type="protein sequence ID" value="AIX34574.1"/>
    <property type="molecule type" value="Genomic_DNA"/>
</dbReference>
<evidence type="ECO:0000256" key="2">
    <source>
        <dbReference type="ARBA" id="ARBA00022595"/>
    </source>
</evidence>
<evidence type="ECO:0000256" key="3">
    <source>
        <dbReference type="ARBA" id="ARBA00022732"/>
    </source>
</evidence>
<evidence type="ECO:0000256" key="7">
    <source>
        <dbReference type="ARBA" id="ARBA00023296"/>
    </source>
</evidence>
<keyword evidence="3" id="KW-1227">Viral tail protein</keyword>
<dbReference type="PANTHER" id="PTHR35861">
    <property type="match status" value="1"/>
</dbReference>
<evidence type="ECO:0000313" key="11">
    <source>
        <dbReference type="EMBL" id="AIX34574.1"/>
    </source>
</evidence>
<evidence type="ECO:0000256" key="4">
    <source>
        <dbReference type="ARBA" id="ARBA00022766"/>
    </source>
</evidence>
<name>A0A0E3FU10_9CAUD</name>
<evidence type="ECO:0000256" key="5">
    <source>
        <dbReference type="ARBA" id="ARBA00023003"/>
    </source>
</evidence>
<evidence type="ECO:0000259" key="8">
    <source>
        <dbReference type="Pfam" id="PF04984"/>
    </source>
</evidence>
<dbReference type="Proteomes" id="UP000185352">
    <property type="component" value="Segment"/>
</dbReference>
<dbReference type="GO" id="GO:0099000">
    <property type="term" value="P:symbiont genome ejection through host cell envelope, contractile tail mechanism"/>
    <property type="evidence" value="ECO:0007669"/>
    <property type="project" value="UniProtKB-KW"/>
</dbReference>
<protein>
    <submittedName>
        <fullName evidence="11">Tail sheath monomer protein</fullName>
    </submittedName>
</protein>
<dbReference type="EMBL" id="KJ019118">
    <property type="protein sequence ID" value="AIX35858.1"/>
    <property type="molecule type" value="Genomic_DNA"/>
</dbReference>
<sequence length="801" mass="86669">MAASQLSPGVVIQERDFTTVSSVALANIGAIAAPFERGPVEQIVDVNSERTLISTFGKPNDTNYEFWFSAAQFLSYGGTLKTIRADGTNLKNAVSNSAAVKIKNLQNYETSYETGVSNNWTFATQTPGAYGNSLRVYMTDAGADQILTLTAPSSGNDFEFTEGEAVSAGNVSGKVYRYSIKLGIEPTVNGTFIPEESAWGTATYYKKYDRVSNGGNVYQAQEAGTSGATAPVHASGLASDDNINWLFVSAAAAATIEIGGSDQTVEVLSWNPSSRILEITIPSAGIVGFIDDTMSVVQGSVTGAIQSVTRELQVVGSQGSSPFAATNTIADTNAAAAVVEAIRDEYLEREYIPGKKWVNIAPRPGTSLYALDKGAYDDELHIIVLDGDGLLTGTPNTLLERFIGISKATDAKSTVGENNYYASVLKQTSQYIYWGSHPAAADQFATNATISEGAWGSVAANRSFNRIQSSTAVHNEPNGRHMNGGKNGSSLKFAFAQGVDDYVNTSSDFSNAYNLVSDAESVRVDYIISGPQGATRDDALAKVNAILNIVNSRKDCLAFFSPMRADIIGQTNSDVITNKVLNYFNSVGSSSYCVLDAGYKYIYDKYSDVYRYVPCNGDVAGLCLETGINQDPWFSPAGFSRGVLRNAIKLAYSPNKDQRDKLYAERVNPIVSFPGQGIILFGDKTGLGYNSAFDRINVRRLFLTLERVIGESARQQLFEQNDETSRSLFRNLVEPYLRDVQGRRGVTDFLIKCDDENNPADAVDRGEFYAEVYVKPTRTINYITLTFTATRTGVSFSEIAS</sequence>
<organism evidence="11 13">
    <name type="scientific">Synechococcus phage ACG-2014d</name>
    <dbReference type="NCBI Taxonomy" id="1493509"/>
    <lineage>
        <taxon>Viruses</taxon>
        <taxon>Duplodnaviria</taxon>
        <taxon>Heunggongvirae</taxon>
        <taxon>Uroviricota</taxon>
        <taxon>Caudoviricetes</taxon>
        <taxon>Pantevenvirales</taxon>
        <taxon>Kyanoviridae</taxon>
        <taxon>Lowelvirus</taxon>
        <taxon>Lowelvirus tuscon4d</taxon>
    </lineage>
</organism>
<feature type="domain" description="Tail sheath protein subtilisin-like" evidence="8">
    <location>
        <begin position="516"/>
        <end position="685"/>
    </location>
</feature>
<evidence type="ECO:0000313" key="12">
    <source>
        <dbReference type="EMBL" id="AIX35858.1"/>
    </source>
</evidence>
<dbReference type="InterPro" id="IPR035089">
    <property type="entry name" value="Phage_sheath_subtilisin"/>
</dbReference>
<evidence type="ECO:0000313" key="14">
    <source>
        <dbReference type="Proteomes" id="UP000185352"/>
    </source>
</evidence>
<dbReference type="Pfam" id="PF17482">
    <property type="entry name" value="Phage_sheath_1C"/>
    <property type="match status" value="1"/>
</dbReference>
<dbReference type="Proteomes" id="UP000185380">
    <property type="component" value="Segment"/>
</dbReference>
<dbReference type="PANTHER" id="PTHR35861:SF1">
    <property type="entry name" value="PHAGE TAIL SHEATH PROTEIN"/>
    <property type="match status" value="1"/>
</dbReference>
<proteinExistence type="inferred from homology"/>
<keyword evidence="5" id="KW-0946">Virion</keyword>
<keyword evidence="5" id="KW-1229">Viral tail sheath protein</keyword>
<evidence type="ECO:0000313" key="13">
    <source>
        <dbReference type="Proteomes" id="UP000185351"/>
    </source>
</evidence>
<gene>
    <name evidence="10" type="ORF">Syn7803US114_95</name>
    <name evidence="11" type="ORF">Syn7803US59_95</name>
    <name evidence="12" type="ORF">Syn7803US64_95</name>
</gene>
<evidence type="ECO:0000313" key="10">
    <source>
        <dbReference type="EMBL" id="AIX25957.1"/>
    </source>
</evidence>
<dbReference type="InterPro" id="IPR020287">
    <property type="entry name" value="Tail_sheath_C"/>
</dbReference>
<keyword evidence="2" id="KW-1162">Viral penetration into host cytoplasm</keyword>
<dbReference type="Gene3D" id="3.40.50.11780">
    <property type="match status" value="2"/>
</dbReference>
<keyword evidence="4" id="KW-1242">Viral contractile tail ejection system</keyword>
<evidence type="ECO:0000259" key="9">
    <source>
        <dbReference type="Pfam" id="PF17482"/>
    </source>
</evidence>
<dbReference type="Pfam" id="PF04984">
    <property type="entry name" value="Phage_sheath_1"/>
    <property type="match status" value="1"/>
</dbReference>
<keyword evidence="7" id="KW-1160">Virus entry into host cell</keyword>